<proteinExistence type="predicted"/>
<dbReference type="Proteomes" id="UP000321945">
    <property type="component" value="Unassembled WGS sequence"/>
</dbReference>
<sequence length="160" mass="18792">MKVKFSLHRFSFVNFAKIIIMKNYFLIAVLSILIYSCGTGNKTLNNSTSSEITKNDTIRIANDSLEYEILIIEPGFNSWLISQPPRGFYGQAKLEGKNMQFVADYNNRVLNPNKYSRNLYTERINYDPSIDYGYEVNYLLYNYFVYFQDKYNQKFIGGRN</sequence>
<accession>A0A5C6YPE4</accession>
<evidence type="ECO:0000313" key="2">
    <source>
        <dbReference type="EMBL" id="TXD69203.1"/>
    </source>
</evidence>
<dbReference type="OrthoDB" id="1119488at2"/>
<evidence type="ECO:0000313" key="3">
    <source>
        <dbReference type="Proteomes" id="UP000321945"/>
    </source>
</evidence>
<protein>
    <submittedName>
        <fullName evidence="2">Uncharacterized protein</fullName>
    </submittedName>
</protein>
<feature type="transmembrane region" description="Helical" evidence="1">
    <location>
        <begin position="12"/>
        <end position="35"/>
    </location>
</feature>
<keyword evidence="3" id="KW-1185">Reference proteome</keyword>
<keyword evidence="1" id="KW-1133">Transmembrane helix</keyword>
<comment type="caution">
    <text evidence="2">The sequence shown here is derived from an EMBL/GenBank/DDBJ whole genome shotgun (WGS) entry which is preliminary data.</text>
</comment>
<keyword evidence="1" id="KW-0472">Membrane</keyword>
<keyword evidence="1" id="KW-0812">Transmembrane</keyword>
<dbReference type="AlphaFoldDB" id="A0A5C6YPE4"/>
<dbReference type="EMBL" id="VORU01000006">
    <property type="protein sequence ID" value="TXD69203.1"/>
    <property type="molecule type" value="Genomic_DNA"/>
</dbReference>
<name>A0A5C6YPE4_9FLAO</name>
<reference evidence="2 3" key="1">
    <citation type="submission" date="2019-08" db="EMBL/GenBank/DDBJ databases">
        <title>Genome of Aequorivita lipolytica Y10-2 (type strain).</title>
        <authorList>
            <person name="Bowman J.P."/>
        </authorList>
    </citation>
    <scope>NUCLEOTIDE SEQUENCE [LARGE SCALE GENOMIC DNA]</scope>
    <source>
        <strain evidence="2 3">Y10-2</strain>
    </source>
</reference>
<evidence type="ECO:0000256" key="1">
    <source>
        <dbReference type="SAM" id="Phobius"/>
    </source>
</evidence>
<gene>
    <name evidence="2" type="ORF">ESV24_09190</name>
</gene>
<organism evidence="2 3">
    <name type="scientific">Aequorivita lipolytica</name>
    <dbReference type="NCBI Taxonomy" id="153267"/>
    <lineage>
        <taxon>Bacteria</taxon>
        <taxon>Pseudomonadati</taxon>
        <taxon>Bacteroidota</taxon>
        <taxon>Flavobacteriia</taxon>
        <taxon>Flavobacteriales</taxon>
        <taxon>Flavobacteriaceae</taxon>
        <taxon>Aequorivita</taxon>
    </lineage>
</organism>
<dbReference type="Pfam" id="PF19643">
    <property type="entry name" value="DUF6146"/>
    <property type="match status" value="1"/>
</dbReference>
<dbReference type="InterPro" id="IPR046144">
    <property type="entry name" value="DUF6146"/>
</dbReference>